<reference evidence="2" key="1">
    <citation type="journal article" date="2017" name="Nature">
        <title>The sunflower genome provides insights into oil metabolism, flowering and Asterid evolution.</title>
        <authorList>
            <person name="Badouin H."/>
            <person name="Gouzy J."/>
            <person name="Grassa C.J."/>
            <person name="Murat F."/>
            <person name="Staton S.E."/>
            <person name="Cottret L."/>
            <person name="Lelandais-Briere C."/>
            <person name="Owens G.L."/>
            <person name="Carrere S."/>
            <person name="Mayjonade B."/>
            <person name="Legrand L."/>
            <person name="Gill N."/>
            <person name="Kane N.C."/>
            <person name="Bowers J.E."/>
            <person name="Hubner S."/>
            <person name="Bellec A."/>
            <person name="Berard A."/>
            <person name="Berges H."/>
            <person name="Blanchet N."/>
            <person name="Boniface M.C."/>
            <person name="Brunel D."/>
            <person name="Catrice O."/>
            <person name="Chaidir N."/>
            <person name="Claudel C."/>
            <person name="Donnadieu C."/>
            <person name="Faraut T."/>
            <person name="Fievet G."/>
            <person name="Helmstetter N."/>
            <person name="King M."/>
            <person name="Knapp S.J."/>
            <person name="Lai Z."/>
            <person name="Le Paslier M.C."/>
            <person name="Lippi Y."/>
            <person name="Lorenzon L."/>
            <person name="Mandel J.R."/>
            <person name="Marage G."/>
            <person name="Marchand G."/>
            <person name="Marquand E."/>
            <person name="Bret-Mestries E."/>
            <person name="Morien E."/>
            <person name="Nambeesan S."/>
            <person name="Nguyen T."/>
            <person name="Pegot-Espagnet P."/>
            <person name="Pouilly N."/>
            <person name="Raftis F."/>
            <person name="Sallet E."/>
            <person name="Schiex T."/>
            <person name="Thomas J."/>
            <person name="Vandecasteele C."/>
            <person name="Vares D."/>
            <person name="Vear F."/>
            <person name="Vautrin S."/>
            <person name="Crespi M."/>
            <person name="Mangin B."/>
            <person name="Burke J.M."/>
            <person name="Salse J."/>
            <person name="Munos S."/>
            <person name="Vincourt P."/>
            <person name="Rieseberg L.H."/>
            <person name="Langlade N.B."/>
        </authorList>
    </citation>
    <scope>NUCLEOTIDE SEQUENCE [LARGE SCALE GENOMIC DNA]</scope>
    <source>
        <strain evidence="2">cv. SF193</strain>
    </source>
</reference>
<name>A0A251U2X2_HELAN</name>
<sequence>MFILFFVARMGAFKRSYYGSQELTGCNKTFAPTLFSVHSYGCIYNQQDSQ</sequence>
<protein>
    <submittedName>
        <fullName evidence="1">Uncharacterized protein</fullName>
    </submittedName>
</protein>
<organism evidence="1 2">
    <name type="scientific">Helianthus annuus</name>
    <name type="common">Common sunflower</name>
    <dbReference type="NCBI Taxonomy" id="4232"/>
    <lineage>
        <taxon>Eukaryota</taxon>
        <taxon>Viridiplantae</taxon>
        <taxon>Streptophyta</taxon>
        <taxon>Embryophyta</taxon>
        <taxon>Tracheophyta</taxon>
        <taxon>Spermatophyta</taxon>
        <taxon>Magnoliopsida</taxon>
        <taxon>eudicotyledons</taxon>
        <taxon>Gunneridae</taxon>
        <taxon>Pentapetalae</taxon>
        <taxon>asterids</taxon>
        <taxon>campanulids</taxon>
        <taxon>Asterales</taxon>
        <taxon>Asteraceae</taxon>
        <taxon>Asteroideae</taxon>
        <taxon>Heliantheae alliance</taxon>
        <taxon>Heliantheae</taxon>
        <taxon>Helianthus</taxon>
    </lineage>
</organism>
<evidence type="ECO:0000313" key="1">
    <source>
        <dbReference type="EMBL" id="OTG17409.1"/>
    </source>
</evidence>
<keyword evidence="2" id="KW-1185">Reference proteome</keyword>
<dbReference type="Proteomes" id="UP000215914">
    <property type="component" value="Chromosome 8"/>
</dbReference>
<proteinExistence type="predicted"/>
<dbReference type="InParanoid" id="A0A251U2X2"/>
<dbReference type="EMBL" id="CM007897">
    <property type="protein sequence ID" value="OTG17409.1"/>
    <property type="molecule type" value="Genomic_DNA"/>
</dbReference>
<evidence type="ECO:0000313" key="2">
    <source>
        <dbReference type="Proteomes" id="UP000215914"/>
    </source>
</evidence>
<accession>A0A251U2X2</accession>
<dbReference type="AlphaFoldDB" id="A0A251U2X2"/>
<gene>
    <name evidence="1" type="ORF">HannXRQ_Chr08g0211881</name>
</gene>